<protein>
    <submittedName>
        <fullName evidence="2">Uncharacterized protein</fullName>
    </submittedName>
</protein>
<keyword evidence="1" id="KW-0175">Coiled coil</keyword>
<dbReference type="AlphaFoldDB" id="A0A3P6UKD7"/>
<evidence type="ECO:0000256" key="1">
    <source>
        <dbReference type="SAM" id="Coils"/>
    </source>
</evidence>
<sequence>MTVLQQEYINADNERTRLADSLRRFQSVVNRTFSISRFQQIAGGLGPKTEEPIPEHADDMVKKETVTAVGAAAPSAGVNVAEAIDLQGLDVSIQKLVARIDKLERERNEYRDSLSRLKRKTSDSHITINKQEHLYRSIEEKMTDAEEDRRTLEARLASAKQLLKSQEEALKQRDDERRQMKSKIIAFELQTRGKDAQIRHLNDLVKTLRTDVENSQQEARQLRDRE</sequence>
<organism evidence="2 3">
    <name type="scientific">Anisakis simplex</name>
    <name type="common">Herring worm</name>
    <dbReference type="NCBI Taxonomy" id="6269"/>
    <lineage>
        <taxon>Eukaryota</taxon>
        <taxon>Metazoa</taxon>
        <taxon>Ecdysozoa</taxon>
        <taxon>Nematoda</taxon>
        <taxon>Chromadorea</taxon>
        <taxon>Rhabditida</taxon>
        <taxon>Spirurina</taxon>
        <taxon>Ascaridomorpha</taxon>
        <taxon>Ascaridoidea</taxon>
        <taxon>Anisakidae</taxon>
        <taxon>Anisakis</taxon>
        <taxon>Anisakis simplex complex</taxon>
    </lineage>
</organism>
<gene>
    <name evidence="2" type="ORF">ASIM_LOCUS20532</name>
</gene>
<accession>A0A3P6UKD7</accession>
<evidence type="ECO:0000313" key="2">
    <source>
        <dbReference type="EMBL" id="VDK77671.1"/>
    </source>
</evidence>
<dbReference type="OrthoDB" id="3549872at2759"/>
<feature type="non-terminal residue" evidence="2">
    <location>
        <position position="226"/>
    </location>
</feature>
<dbReference type="EMBL" id="UYRR01039877">
    <property type="protein sequence ID" value="VDK77671.1"/>
    <property type="molecule type" value="Genomic_DNA"/>
</dbReference>
<evidence type="ECO:0000313" key="3">
    <source>
        <dbReference type="Proteomes" id="UP000267096"/>
    </source>
</evidence>
<dbReference type="Proteomes" id="UP000267096">
    <property type="component" value="Unassembled WGS sequence"/>
</dbReference>
<proteinExistence type="predicted"/>
<feature type="coiled-coil region" evidence="1">
    <location>
        <begin position="86"/>
        <end position="225"/>
    </location>
</feature>
<name>A0A3P6UKD7_ANISI</name>
<keyword evidence="3" id="KW-1185">Reference proteome</keyword>
<reference evidence="2 3" key="1">
    <citation type="submission" date="2018-11" db="EMBL/GenBank/DDBJ databases">
        <authorList>
            <consortium name="Pathogen Informatics"/>
        </authorList>
    </citation>
    <scope>NUCLEOTIDE SEQUENCE [LARGE SCALE GENOMIC DNA]</scope>
</reference>